<evidence type="ECO:0000313" key="3">
    <source>
        <dbReference type="EMBL" id="CAI9719406.1"/>
    </source>
</evidence>
<dbReference type="InterPro" id="IPR018247">
    <property type="entry name" value="EF_Hand_1_Ca_BS"/>
</dbReference>
<dbReference type="PROSITE" id="PS00018">
    <property type="entry name" value="EF_HAND_1"/>
    <property type="match status" value="1"/>
</dbReference>
<dbReference type="Gene3D" id="1.10.238.10">
    <property type="entry name" value="EF-hand"/>
    <property type="match status" value="1"/>
</dbReference>
<dbReference type="InterPro" id="IPR002048">
    <property type="entry name" value="EF_hand_dom"/>
</dbReference>
<dbReference type="EMBL" id="OX597816">
    <property type="protein sequence ID" value="CAI9719406.1"/>
    <property type="molecule type" value="Genomic_DNA"/>
</dbReference>
<dbReference type="GO" id="GO:0005509">
    <property type="term" value="F:calcium ion binding"/>
    <property type="evidence" value="ECO:0007669"/>
    <property type="project" value="InterPro"/>
</dbReference>
<organism evidence="3 4">
    <name type="scientific">Octopus vulgaris</name>
    <name type="common">Common octopus</name>
    <dbReference type="NCBI Taxonomy" id="6645"/>
    <lineage>
        <taxon>Eukaryota</taxon>
        <taxon>Metazoa</taxon>
        <taxon>Spiralia</taxon>
        <taxon>Lophotrochozoa</taxon>
        <taxon>Mollusca</taxon>
        <taxon>Cephalopoda</taxon>
        <taxon>Coleoidea</taxon>
        <taxon>Octopodiformes</taxon>
        <taxon>Octopoda</taxon>
        <taxon>Incirrata</taxon>
        <taxon>Octopodidae</taxon>
        <taxon>Octopus</taxon>
    </lineage>
</organism>
<evidence type="ECO:0000259" key="2">
    <source>
        <dbReference type="PROSITE" id="PS50222"/>
    </source>
</evidence>
<feature type="domain" description="EF-hand" evidence="2">
    <location>
        <begin position="41"/>
        <end position="76"/>
    </location>
</feature>
<keyword evidence="1" id="KW-0106">Calcium</keyword>
<dbReference type="Pfam" id="PF13405">
    <property type="entry name" value="EF-hand_6"/>
    <property type="match status" value="1"/>
</dbReference>
<dbReference type="PROSITE" id="PS50222">
    <property type="entry name" value="EF_HAND_2"/>
    <property type="match status" value="1"/>
</dbReference>
<accession>A0AA36EYW5</accession>
<dbReference type="Proteomes" id="UP001162480">
    <property type="component" value="Chromosome 3"/>
</dbReference>
<dbReference type="SMART" id="SM00054">
    <property type="entry name" value="EFh"/>
    <property type="match status" value="1"/>
</dbReference>
<gene>
    <name evidence="3" type="ORF">OCTVUL_1B010351</name>
</gene>
<reference evidence="3" key="1">
    <citation type="submission" date="2023-08" db="EMBL/GenBank/DDBJ databases">
        <authorList>
            <person name="Alioto T."/>
            <person name="Alioto T."/>
            <person name="Gomez Garrido J."/>
        </authorList>
    </citation>
    <scope>NUCLEOTIDE SEQUENCE</scope>
</reference>
<name>A0AA36EYW5_OCTVU</name>
<keyword evidence="4" id="KW-1185">Reference proteome</keyword>
<dbReference type="AlphaFoldDB" id="A0AA36EYW5"/>
<dbReference type="SUPFAM" id="SSF47473">
    <property type="entry name" value="EF-hand"/>
    <property type="match status" value="1"/>
</dbReference>
<evidence type="ECO:0000256" key="1">
    <source>
        <dbReference type="ARBA" id="ARBA00022837"/>
    </source>
</evidence>
<dbReference type="InterPro" id="IPR011992">
    <property type="entry name" value="EF-hand-dom_pair"/>
</dbReference>
<proteinExistence type="predicted"/>
<protein>
    <submittedName>
        <fullName evidence="3">Calcium-binding protein LPS1-beta-like</fullName>
    </submittedName>
</protein>
<sequence length="145" mass="16890">MAGRRKIPPEVQAIFDKYQKTMVRRLNKGDAIKLFLDEFGLKDEQAESMFEMFDRDHNGELSLWEFHQFYTMIGNHAQDMLTLFEKLEKDEKGHIQIDAAWEAMKTMNTPSGRPLKETEIEMFLKAAAGEEKFIDLQNSTITNVI</sequence>
<evidence type="ECO:0000313" key="4">
    <source>
        <dbReference type="Proteomes" id="UP001162480"/>
    </source>
</evidence>